<evidence type="ECO:0000313" key="2">
    <source>
        <dbReference type="WBParaSite" id="JU765_v2.g4484.t1"/>
    </source>
</evidence>
<protein>
    <submittedName>
        <fullName evidence="2">Uncharacterized protein</fullName>
    </submittedName>
</protein>
<sequence>MKFLILLVCVLAVGYGLEYEDVDLEAPKPTQGLVWKLSNQIEEHLRLPKMTTAAPSVKEPTFEQSLCFMKGLTAFDPETVKMIFNANHNDWIERATPEKMLSVACTLVNITETCEYPGLIEDNAELKLFKTFLCHGSDATAKSFACMFKNFSCEEVRRGDLVKQFKTCDAPRNVRRYYWETYHAECGLKFL</sequence>
<accession>A0AC34R8Z6</accession>
<organism evidence="1 2">
    <name type="scientific">Panagrolaimus sp. JU765</name>
    <dbReference type="NCBI Taxonomy" id="591449"/>
    <lineage>
        <taxon>Eukaryota</taxon>
        <taxon>Metazoa</taxon>
        <taxon>Ecdysozoa</taxon>
        <taxon>Nematoda</taxon>
        <taxon>Chromadorea</taxon>
        <taxon>Rhabditida</taxon>
        <taxon>Tylenchina</taxon>
        <taxon>Panagrolaimomorpha</taxon>
        <taxon>Panagrolaimoidea</taxon>
        <taxon>Panagrolaimidae</taxon>
        <taxon>Panagrolaimus</taxon>
    </lineage>
</organism>
<proteinExistence type="predicted"/>
<reference evidence="2" key="1">
    <citation type="submission" date="2022-11" db="UniProtKB">
        <authorList>
            <consortium name="WormBaseParasite"/>
        </authorList>
    </citation>
    <scope>IDENTIFICATION</scope>
</reference>
<dbReference type="WBParaSite" id="JU765_v2.g4484.t1">
    <property type="protein sequence ID" value="JU765_v2.g4484.t1"/>
    <property type="gene ID" value="JU765_v2.g4484"/>
</dbReference>
<name>A0AC34R8Z6_9BILA</name>
<evidence type="ECO:0000313" key="1">
    <source>
        <dbReference type="Proteomes" id="UP000887576"/>
    </source>
</evidence>
<dbReference type="Proteomes" id="UP000887576">
    <property type="component" value="Unplaced"/>
</dbReference>